<evidence type="ECO:0000256" key="6">
    <source>
        <dbReference type="ARBA" id="ARBA00022989"/>
    </source>
</evidence>
<evidence type="ECO:0000256" key="1">
    <source>
        <dbReference type="ARBA" id="ARBA00004225"/>
    </source>
</evidence>
<evidence type="ECO:0000256" key="3">
    <source>
        <dbReference type="ARBA" id="ARBA00022448"/>
    </source>
</evidence>
<evidence type="ECO:0000313" key="12">
    <source>
        <dbReference type="Proteomes" id="UP000054498"/>
    </source>
</evidence>
<feature type="repeat" description="Solcar" evidence="9">
    <location>
        <begin position="11"/>
        <end position="82"/>
    </location>
</feature>
<evidence type="ECO:0000256" key="2">
    <source>
        <dbReference type="ARBA" id="ARBA00006375"/>
    </source>
</evidence>
<evidence type="ECO:0000256" key="8">
    <source>
        <dbReference type="ARBA" id="ARBA00023136"/>
    </source>
</evidence>
<gene>
    <name evidence="11" type="ORF">MNEG_10185</name>
</gene>
<evidence type="ECO:0000256" key="10">
    <source>
        <dbReference type="RuleBase" id="RU000488"/>
    </source>
</evidence>
<dbReference type="Proteomes" id="UP000054498">
    <property type="component" value="Unassembled WGS sequence"/>
</dbReference>
<organism evidence="11 12">
    <name type="scientific">Monoraphidium neglectum</name>
    <dbReference type="NCBI Taxonomy" id="145388"/>
    <lineage>
        <taxon>Eukaryota</taxon>
        <taxon>Viridiplantae</taxon>
        <taxon>Chlorophyta</taxon>
        <taxon>core chlorophytes</taxon>
        <taxon>Chlorophyceae</taxon>
        <taxon>CS clade</taxon>
        <taxon>Sphaeropleales</taxon>
        <taxon>Selenastraceae</taxon>
        <taxon>Monoraphidium</taxon>
    </lineage>
</organism>
<keyword evidence="4 9" id="KW-0812">Transmembrane</keyword>
<dbReference type="InterPro" id="IPR023395">
    <property type="entry name" value="MCP_dom_sf"/>
</dbReference>
<evidence type="ECO:0000313" key="11">
    <source>
        <dbReference type="EMBL" id="KIY97777.1"/>
    </source>
</evidence>
<protein>
    <submittedName>
        <fullName evidence="11">Uncharacterized protein</fullName>
    </submittedName>
</protein>
<dbReference type="AlphaFoldDB" id="A0A0D2JDY9"/>
<comment type="similarity">
    <text evidence="2 10">Belongs to the mitochondrial carrier (TC 2.A.29) family.</text>
</comment>
<dbReference type="PANTHER" id="PTHR45624:SF10">
    <property type="entry name" value="SLC (SOLUTE CARRIER) HOMOLOG"/>
    <property type="match status" value="1"/>
</dbReference>
<evidence type="ECO:0000256" key="4">
    <source>
        <dbReference type="ARBA" id="ARBA00022692"/>
    </source>
</evidence>
<dbReference type="OrthoDB" id="193856at2759"/>
<keyword evidence="5" id="KW-0677">Repeat</keyword>
<reference evidence="11 12" key="1">
    <citation type="journal article" date="2013" name="BMC Genomics">
        <title>Reconstruction of the lipid metabolism for the microalga Monoraphidium neglectum from its genome sequence reveals characteristics suitable for biofuel production.</title>
        <authorList>
            <person name="Bogen C."/>
            <person name="Al-Dilaimi A."/>
            <person name="Albersmeier A."/>
            <person name="Wichmann J."/>
            <person name="Grundmann M."/>
            <person name="Rupp O."/>
            <person name="Lauersen K.J."/>
            <person name="Blifernez-Klassen O."/>
            <person name="Kalinowski J."/>
            <person name="Goesmann A."/>
            <person name="Mussgnug J.H."/>
            <person name="Kruse O."/>
        </authorList>
    </citation>
    <scope>NUCLEOTIDE SEQUENCE [LARGE SCALE GENOMIC DNA]</scope>
    <source>
        <strain evidence="11 12">SAG 48.87</strain>
    </source>
</reference>
<dbReference type="Gene3D" id="1.50.40.10">
    <property type="entry name" value="Mitochondrial carrier domain"/>
    <property type="match status" value="1"/>
</dbReference>
<sequence>MTHGAQAPGEQSQLAPLVAGVIAGAANVASGYAFDTVKVRLQTGRYSGMVHCFKHIVQTEGVSGSPRVTRLHSAASAGCTKA</sequence>
<keyword evidence="3 10" id="KW-0813">Transport</keyword>
<dbReference type="PROSITE" id="PS50920">
    <property type="entry name" value="SOLCAR"/>
    <property type="match status" value="1"/>
</dbReference>
<dbReference type="Pfam" id="PF00153">
    <property type="entry name" value="Mito_carr"/>
    <property type="match status" value="1"/>
</dbReference>
<dbReference type="GO" id="GO:0031966">
    <property type="term" value="C:mitochondrial membrane"/>
    <property type="evidence" value="ECO:0007669"/>
    <property type="project" value="UniProtKB-SubCell"/>
</dbReference>
<keyword evidence="7" id="KW-0496">Mitochondrion</keyword>
<keyword evidence="6" id="KW-1133">Transmembrane helix</keyword>
<dbReference type="PANTHER" id="PTHR45624">
    <property type="entry name" value="MITOCHONDRIAL BASIC AMINO ACIDS TRANSPORTER-RELATED"/>
    <property type="match status" value="1"/>
</dbReference>
<dbReference type="GeneID" id="25727322"/>
<dbReference type="GO" id="GO:0022857">
    <property type="term" value="F:transmembrane transporter activity"/>
    <property type="evidence" value="ECO:0007669"/>
    <property type="project" value="TreeGrafter"/>
</dbReference>
<dbReference type="RefSeq" id="XP_013896797.1">
    <property type="nucleotide sequence ID" value="XM_014041343.1"/>
</dbReference>
<evidence type="ECO:0000256" key="9">
    <source>
        <dbReference type="PROSITE-ProRule" id="PRU00282"/>
    </source>
</evidence>
<keyword evidence="8 9" id="KW-0472">Membrane</keyword>
<proteinExistence type="inferred from homology"/>
<dbReference type="KEGG" id="mng:MNEG_10185"/>
<dbReference type="InterPro" id="IPR018108">
    <property type="entry name" value="MCP_transmembrane"/>
</dbReference>
<keyword evidence="12" id="KW-1185">Reference proteome</keyword>
<dbReference type="SUPFAM" id="SSF103506">
    <property type="entry name" value="Mitochondrial carrier"/>
    <property type="match status" value="1"/>
</dbReference>
<accession>A0A0D2JDY9</accession>
<evidence type="ECO:0000256" key="5">
    <source>
        <dbReference type="ARBA" id="ARBA00022737"/>
    </source>
</evidence>
<evidence type="ECO:0000256" key="7">
    <source>
        <dbReference type="ARBA" id="ARBA00023128"/>
    </source>
</evidence>
<name>A0A0D2JDY9_9CHLO</name>
<dbReference type="InterPro" id="IPR050567">
    <property type="entry name" value="Mitochondrial_Carrier"/>
</dbReference>
<comment type="subcellular location">
    <subcellularLocation>
        <location evidence="1">Mitochondrion membrane</location>
        <topology evidence="1">Multi-pass membrane protein</topology>
    </subcellularLocation>
</comment>
<dbReference type="EMBL" id="KK102432">
    <property type="protein sequence ID" value="KIY97777.1"/>
    <property type="molecule type" value="Genomic_DNA"/>
</dbReference>